<sequence>MIATEKMQQEDKPTPISENEDALLESSEPIALADEKEVKQPYFYTTLLGLPFLHMVALYAIIFKIGELHPYTAIFQIVYAVVSGIGVTAGAHRLWAHRSYSAKLPLRILLGIFFCMTGENHMLNWIRDHRTHHKFTDTKADPHDSSRGFFFSHCGWLMMRRHPAVKKYGKKIDMTDVKSDPVIQFFEKWYEIKMPIMAFVIPFLVPIYCWNEQWDLAALAVLTRYVIALNAIFSVNSFAHLSGNKPYNKNFRAVENPFVSFFALGEGWHNYHHAFPWDYKTSEFGGYGLNLTTGFIELMSLLGLAYDLKTPSEELVHKVSLSKGDGTSSLYGKNHHDQKN</sequence>
<organism evidence="1 2">
    <name type="scientific">Eretmocerus hayati</name>
    <dbReference type="NCBI Taxonomy" id="131215"/>
    <lineage>
        <taxon>Eukaryota</taxon>
        <taxon>Metazoa</taxon>
        <taxon>Ecdysozoa</taxon>
        <taxon>Arthropoda</taxon>
        <taxon>Hexapoda</taxon>
        <taxon>Insecta</taxon>
        <taxon>Pterygota</taxon>
        <taxon>Neoptera</taxon>
        <taxon>Endopterygota</taxon>
        <taxon>Hymenoptera</taxon>
        <taxon>Apocrita</taxon>
        <taxon>Proctotrupomorpha</taxon>
        <taxon>Chalcidoidea</taxon>
        <taxon>Aphelinidae</taxon>
        <taxon>Aphelininae</taxon>
        <taxon>Eretmocerus</taxon>
    </lineage>
</organism>
<protein>
    <submittedName>
        <fullName evidence="1">Uncharacterized protein</fullName>
    </submittedName>
</protein>
<evidence type="ECO:0000313" key="1">
    <source>
        <dbReference type="EMBL" id="KAJ8674812.1"/>
    </source>
</evidence>
<reference evidence="1" key="1">
    <citation type="submission" date="2023-04" db="EMBL/GenBank/DDBJ databases">
        <title>A chromosome-level genome assembly of the parasitoid wasp Eretmocerus hayati.</title>
        <authorList>
            <person name="Zhong Y."/>
            <person name="Liu S."/>
            <person name="Liu Y."/>
        </authorList>
    </citation>
    <scope>NUCLEOTIDE SEQUENCE</scope>
    <source>
        <strain evidence="1">ZJU_SS_LIU_2023</strain>
    </source>
</reference>
<comment type="caution">
    <text evidence="1">The sequence shown here is derived from an EMBL/GenBank/DDBJ whole genome shotgun (WGS) entry which is preliminary data.</text>
</comment>
<gene>
    <name evidence="1" type="ORF">QAD02_010598</name>
</gene>
<accession>A0ACC2NUJ8</accession>
<name>A0ACC2NUJ8_9HYME</name>
<dbReference type="Proteomes" id="UP001239111">
    <property type="component" value="Chromosome 2"/>
</dbReference>
<keyword evidence="2" id="KW-1185">Reference proteome</keyword>
<proteinExistence type="predicted"/>
<evidence type="ECO:0000313" key="2">
    <source>
        <dbReference type="Proteomes" id="UP001239111"/>
    </source>
</evidence>
<dbReference type="EMBL" id="CM056742">
    <property type="protein sequence ID" value="KAJ8674812.1"/>
    <property type="molecule type" value="Genomic_DNA"/>
</dbReference>